<dbReference type="GO" id="GO:0051082">
    <property type="term" value="F:unfolded protein binding"/>
    <property type="evidence" value="ECO:0007669"/>
    <property type="project" value="TreeGrafter"/>
</dbReference>
<evidence type="ECO:0000256" key="9">
    <source>
        <dbReference type="ARBA" id="ARBA00022927"/>
    </source>
</evidence>
<proteinExistence type="inferred from homology"/>
<evidence type="ECO:0000256" key="8">
    <source>
        <dbReference type="ARBA" id="ARBA00022824"/>
    </source>
</evidence>
<dbReference type="InterPro" id="IPR022057">
    <property type="entry name" value="Chs7"/>
</dbReference>
<feature type="transmembrane region" description="Helical" evidence="13">
    <location>
        <begin position="157"/>
        <end position="183"/>
    </location>
</feature>
<dbReference type="Gene3D" id="3.40.50.10320">
    <property type="entry name" value="LmbE-like"/>
    <property type="match status" value="1"/>
</dbReference>
<dbReference type="InterPro" id="IPR003737">
    <property type="entry name" value="GlcNAc_PI_deacetylase-related"/>
</dbReference>
<organism evidence="14 15">
    <name type="scientific">Teratosphaeria destructans</name>
    <dbReference type="NCBI Taxonomy" id="418781"/>
    <lineage>
        <taxon>Eukaryota</taxon>
        <taxon>Fungi</taxon>
        <taxon>Dikarya</taxon>
        <taxon>Ascomycota</taxon>
        <taxon>Pezizomycotina</taxon>
        <taxon>Dothideomycetes</taxon>
        <taxon>Dothideomycetidae</taxon>
        <taxon>Mycosphaerellales</taxon>
        <taxon>Teratosphaeriaceae</taxon>
        <taxon>Teratosphaeria</taxon>
    </lineage>
</organism>
<keyword evidence="9" id="KW-0653">Protein transport</keyword>
<keyword evidence="8" id="KW-0256">Endoplasmic reticulum</keyword>
<comment type="similarity">
    <text evidence="3">Belongs to the CHS7 family.</text>
</comment>
<keyword evidence="15" id="KW-1185">Reference proteome</keyword>
<keyword evidence="6" id="KW-0813">Transport</keyword>
<dbReference type="GO" id="GO:0005789">
    <property type="term" value="C:endoplasmic reticulum membrane"/>
    <property type="evidence" value="ECO:0007669"/>
    <property type="project" value="UniProtKB-SubCell"/>
</dbReference>
<feature type="transmembrane region" description="Helical" evidence="13">
    <location>
        <begin position="228"/>
        <end position="251"/>
    </location>
</feature>
<evidence type="ECO:0000256" key="13">
    <source>
        <dbReference type="SAM" id="Phobius"/>
    </source>
</evidence>
<evidence type="ECO:0000256" key="4">
    <source>
        <dbReference type="ARBA" id="ARBA00012176"/>
    </source>
</evidence>
<dbReference type="EC" id="3.5.1.89" evidence="4"/>
<comment type="similarity">
    <text evidence="2">Belongs to the PIGL family.</text>
</comment>
<dbReference type="Pfam" id="PF02585">
    <property type="entry name" value="PIG-L"/>
    <property type="match status" value="1"/>
</dbReference>
<dbReference type="GO" id="GO:0006457">
    <property type="term" value="P:protein folding"/>
    <property type="evidence" value="ECO:0007669"/>
    <property type="project" value="TreeGrafter"/>
</dbReference>
<gene>
    <name evidence="14" type="ORF">Tdes44962_MAKER08656</name>
</gene>
<evidence type="ECO:0000313" key="14">
    <source>
        <dbReference type="EMBL" id="KAH9834278.1"/>
    </source>
</evidence>
<keyword evidence="12" id="KW-0961">Cell wall biogenesis/degradation</keyword>
<dbReference type="GO" id="GO:0071555">
    <property type="term" value="P:cell wall organization"/>
    <property type="evidence" value="ECO:0007669"/>
    <property type="project" value="UniProtKB-KW"/>
</dbReference>
<feature type="transmembrane region" description="Helical" evidence="13">
    <location>
        <begin position="351"/>
        <end position="370"/>
    </location>
</feature>
<accession>A0A9W7SVV6</accession>
<feature type="transmembrane region" description="Helical" evidence="13">
    <location>
        <begin position="295"/>
        <end position="316"/>
    </location>
</feature>
<dbReference type="Pfam" id="PF12271">
    <property type="entry name" value="Chs7"/>
    <property type="match status" value="1"/>
</dbReference>
<feature type="transmembrane region" description="Helical" evidence="13">
    <location>
        <begin position="195"/>
        <end position="216"/>
    </location>
</feature>
<evidence type="ECO:0000256" key="2">
    <source>
        <dbReference type="ARBA" id="ARBA00006066"/>
    </source>
</evidence>
<feature type="non-terminal residue" evidence="14">
    <location>
        <position position="1"/>
    </location>
</feature>
<dbReference type="GO" id="GO:0015031">
    <property type="term" value="P:protein transport"/>
    <property type="evidence" value="ECO:0007669"/>
    <property type="project" value="UniProtKB-KW"/>
</dbReference>
<feature type="transmembrane region" description="Helical" evidence="13">
    <location>
        <begin position="128"/>
        <end position="145"/>
    </location>
</feature>
<keyword evidence="11 13" id="KW-0472">Membrane</keyword>
<reference evidence="14 15" key="2">
    <citation type="journal article" date="2021" name="Curr. Genet.">
        <title>Genetic response to nitrogen starvation in the aggressive Eucalyptus foliar pathogen Teratosphaeria destructans.</title>
        <authorList>
            <person name="Havenga M."/>
            <person name="Wingfield B.D."/>
            <person name="Wingfield M.J."/>
            <person name="Dreyer L.L."/>
            <person name="Roets F."/>
            <person name="Aylward J."/>
        </authorList>
    </citation>
    <scope>NUCLEOTIDE SEQUENCE [LARGE SCALE GENOMIC DNA]</scope>
    <source>
        <strain evidence="14">CMW44962</strain>
    </source>
</reference>
<dbReference type="GO" id="GO:0000225">
    <property type="term" value="F:N-acetylglucosaminylphosphatidylinositol deacetylase activity"/>
    <property type="evidence" value="ECO:0007669"/>
    <property type="project" value="UniProtKB-EC"/>
</dbReference>
<name>A0A9W7SVV6_9PEZI</name>
<feature type="transmembrane region" description="Helical" evidence="13">
    <location>
        <begin position="99"/>
        <end position="116"/>
    </location>
</feature>
<protein>
    <recommendedName>
        <fullName evidence="5">Chitin synthase export chaperone</fullName>
        <ecNumber evidence="4">3.5.1.89</ecNumber>
    </recommendedName>
</protein>
<comment type="caution">
    <text evidence="14">The sequence shown here is derived from an EMBL/GenBank/DDBJ whole genome shotgun (WGS) entry which is preliminary data.</text>
</comment>
<dbReference type="PANTHER" id="PTHR35329:SF2">
    <property type="entry name" value="CHITIN SYNTHASE EXPORT CHAPERONE"/>
    <property type="match status" value="1"/>
</dbReference>
<dbReference type="InterPro" id="IPR024078">
    <property type="entry name" value="LmbE-like_dom_sf"/>
</dbReference>
<keyword evidence="10 13" id="KW-1133">Transmembrane helix</keyword>
<evidence type="ECO:0000313" key="15">
    <source>
        <dbReference type="Proteomes" id="UP001138500"/>
    </source>
</evidence>
<dbReference type="Proteomes" id="UP001138500">
    <property type="component" value="Unassembled WGS sequence"/>
</dbReference>
<dbReference type="PANTHER" id="PTHR35329">
    <property type="entry name" value="CHITIN SYNTHASE EXPORT CHAPERONE"/>
    <property type="match status" value="1"/>
</dbReference>
<evidence type="ECO:0000256" key="12">
    <source>
        <dbReference type="ARBA" id="ARBA00023316"/>
    </source>
</evidence>
<evidence type="ECO:0000256" key="3">
    <source>
        <dbReference type="ARBA" id="ARBA00009274"/>
    </source>
</evidence>
<sequence>SYTFHTHIVTRTRIHCAGRTNNLTTSYHFDPTATLVSTSIAPPLGAARRHGLRRLLLHLRQRTVTAMPARRHQTHYTQTQCYARAIEVANTIIFEAANGPAHIGALIMTVIMIIHVRSKFTAVGRKEILTFFYFYGLLTICSLVVDSGVAPPGSGPYPYFVAVQLGLVSSTCICLMINGFVGFQLYEDGTTLSVWLLRVCSTTMFLISFAVSLLTFKGWAGLGPGNTVGLFVVVYVFSAIFIAVYVVMQILLTLGTLQERWPLWHITFGVLALVIGQVVLYVFSDTICNGVEHYLDGLFFATLLNLLAVMMVYKFWDAITQEDLEFSVGQKQNNWEVKELLPEEDRRTMNWLLWQLPIFILVIWLFTAYMSHTFPALAGKRICLLIAHPDDEAMFFAPTLLWLARPALQNQLLILCLSSGDADGLGHIRKQELRKSALALGVTSSEHVVVIEDAKLPDSMAATWDAKLISSILTRYFAPALAGTPATAPPPANIDVLITFDHEGVSGHPNHVALYHGAREFLRQLMQRHTGWECPVKLYTLRSHHVVRKYSSVVDSVLTIASAVFQTKEKGQFPTPLLVVSGPQGLRKAQRAMTEAHKSQMRWFRWGWIGVSRYMVVNDLQKVKKV</sequence>
<evidence type="ECO:0000256" key="10">
    <source>
        <dbReference type="ARBA" id="ARBA00022989"/>
    </source>
</evidence>
<feature type="transmembrane region" description="Helical" evidence="13">
    <location>
        <begin position="263"/>
        <end position="283"/>
    </location>
</feature>
<dbReference type="AlphaFoldDB" id="A0A9W7SVV6"/>
<evidence type="ECO:0000256" key="11">
    <source>
        <dbReference type="ARBA" id="ARBA00023136"/>
    </source>
</evidence>
<dbReference type="SUPFAM" id="SSF102588">
    <property type="entry name" value="LmbE-like"/>
    <property type="match status" value="1"/>
</dbReference>
<evidence type="ECO:0000256" key="7">
    <source>
        <dbReference type="ARBA" id="ARBA00022692"/>
    </source>
</evidence>
<reference evidence="14 15" key="1">
    <citation type="journal article" date="2018" name="IMA Fungus">
        <title>IMA Genome-F 10: Nine draft genome sequences of Claviceps purpurea s.lat., including C. arundinis, C. humidiphila, and C. cf. spartinae, pseudomolecules for the pitch canker pathogen Fusarium circinatum, draft genome of Davidsoniella eucalypti, Grosmannia galeiformis, Quambalaria eucalypti, and Teratosphaeria destructans.</title>
        <authorList>
            <person name="Wingfield B.D."/>
            <person name="Liu M."/>
            <person name="Nguyen H.D."/>
            <person name="Lane F.A."/>
            <person name="Morgan S.W."/>
            <person name="De Vos L."/>
            <person name="Wilken P.M."/>
            <person name="Duong T.A."/>
            <person name="Aylward J."/>
            <person name="Coetzee M.P."/>
            <person name="Dadej K."/>
            <person name="De Beer Z.W."/>
            <person name="Findlay W."/>
            <person name="Havenga M."/>
            <person name="Kolarik M."/>
            <person name="Menzies J.G."/>
            <person name="Naidoo K."/>
            <person name="Pochopski O."/>
            <person name="Shoukouhi P."/>
            <person name="Santana Q.C."/>
            <person name="Seifert K.A."/>
            <person name="Soal N."/>
            <person name="Steenkamp E.T."/>
            <person name="Tatham C.T."/>
            <person name="van der Nest M.A."/>
            <person name="Wingfield M.J."/>
        </authorList>
    </citation>
    <scope>NUCLEOTIDE SEQUENCE [LARGE SCALE GENOMIC DNA]</scope>
    <source>
        <strain evidence="14">CMW44962</strain>
    </source>
</reference>
<comment type="subcellular location">
    <subcellularLocation>
        <location evidence="1">Endoplasmic reticulum membrane</location>
        <topology evidence="1">Multi-pass membrane protein</topology>
    </subcellularLocation>
</comment>
<evidence type="ECO:0000256" key="6">
    <source>
        <dbReference type="ARBA" id="ARBA00022448"/>
    </source>
</evidence>
<evidence type="ECO:0000256" key="1">
    <source>
        <dbReference type="ARBA" id="ARBA00004477"/>
    </source>
</evidence>
<dbReference type="OrthoDB" id="2189463at2759"/>
<evidence type="ECO:0000256" key="5">
    <source>
        <dbReference type="ARBA" id="ARBA00018354"/>
    </source>
</evidence>
<dbReference type="EMBL" id="RIBY02001002">
    <property type="protein sequence ID" value="KAH9834278.1"/>
    <property type="molecule type" value="Genomic_DNA"/>
</dbReference>
<keyword evidence="7 13" id="KW-0812">Transmembrane</keyword>